<evidence type="ECO:0000313" key="4">
    <source>
        <dbReference type="Proteomes" id="UP000243579"/>
    </source>
</evidence>
<dbReference type="SUPFAM" id="SSF53474">
    <property type="entry name" value="alpha/beta-Hydrolases"/>
    <property type="match status" value="1"/>
</dbReference>
<reference evidence="3 4" key="1">
    <citation type="journal article" date="2014" name="Genome Biol. Evol.">
        <title>The secreted proteins of Achlya hypogyna and Thraustotheca clavata identify the ancestral oomycete secretome and reveal gene acquisitions by horizontal gene transfer.</title>
        <authorList>
            <person name="Misner I."/>
            <person name="Blouin N."/>
            <person name="Leonard G."/>
            <person name="Richards T.A."/>
            <person name="Lane C.E."/>
        </authorList>
    </citation>
    <scope>NUCLEOTIDE SEQUENCE [LARGE SCALE GENOMIC DNA]</scope>
    <source>
        <strain evidence="3 4">ATCC 48635</strain>
    </source>
</reference>
<dbReference type="InterPro" id="IPR029058">
    <property type="entry name" value="AB_hydrolase_fold"/>
</dbReference>
<evidence type="ECO:0000313" key="3">
    <source>
        <dbReference type="EMBL" id="OQR94610.1"/>
    </source>
</evidence>
<dbReference type="OrthoDB" id="416344at2759"/>
<dbReference type="GO" id="GO:0004252">
    <property type="term" value="F:serine-type endopeptidase activity"/>
    <property type="evidence" value="ECO:0007669"/>
    <property type="project" value="TreeGrafter"/>
</dbReference>
<dbReference type="InterPro" id="IPR001375">
    <property type="entry name" value="Peptidase_S9_cat"/>
</dbReference>
<dbReference type="GO" id="GO:0006508">
    <property type="term" value="P:proteolysis"/>
    <property type="evidence" value="ECO:0007669"/>
    <property type="project" value="InterPro"/>
</dbReference>
<sequence>MVAEVPPLVPQPVLYGNAEFASPLLSPDGRQLAFLAPGSNGVMNVFVRPVEASDAAQLTHEASRPVRFFRWATNGSHLLYVQDENGNERFHLFAVHVATGATTNLTPLPGAKVLTIFALTSFYNKISCLTSPRVPDAVVVGLNDRDPTLFDVYRIDVITGTRTLLATNPGDAEHWLIDRDLRVRGVVTPADADGGKQLSVRDDDTQQWREIARWGLDEDVTPLQLNSDGSGVYVLTSLGAGNARRTQRLVLLSTADGSEIASLAHDDRADIAAVEFNTAGEPDFATVEYLTPEKIVLNDAMRVDLAVISTATSGIVTLLSRTLDDAAWTLSVAPDTGSKRYYVYVRATQTLTFVGLEQPALEHYTFAPMRAVEIPCADGETQVGYLTLPVGVATTNLPLLLVVHGGPWARDHWGFDPRHQWLANRGYAVLSVNYRASTGYGLRWLHLGNRQWGHTMQQDLTDAVHWAVREGFADPARIGIYGGSYGGYAVLAGLAFTPELFACGVDIVGPSNVKTLLAATPPDWAVMKKMFAQRIGLVETDAAWNEAISPLFHVHKMTKPVLIGQGANDPRVAKAESDQVAKALFAKGQYVEYVLYTDEGHGFHRPPNRIDFNERTEAFLAKFLGGRVALREAEATVGTTAVVVELASL</sequence>
<dbReference type="PANTHER" id="PTHR42776">
    <property type="entry name" value="SERINE PEPTIDASE S9 FAMILY MEMBER"/>
    <property type="match status" value="1"/>
</dbReference>
<organism evidence="3 4">
    <name type="scientific">Achlya hypogyna</name>
    <name type="common">Oomycete</name>
    <name type="synonym">Protoachlya hypogyna</name>
    <dbReference type="NCBI Taxonomy" id="1202772"/>
    <lineage>
        <taxon>Eukaryota</taxon>
        <taxon>Sar</taxon>
        <taxon>Stramenopiles</taxon>
        <taxon>Oomycota</taxon>
        <taxon>Saprolegniomycetes</taxon>
        <taxon>Saprolegniales</taxon>
        <taxon>Achlyaceae</taxon>
        <taxon>Achlya</taxon>
    </lineage>
</organism>
<evidence type="ECO:0000259" key="2">
    <source>
        <dbReference type="Pfam" id="PF00326"/>
    </source>
</evidence>
<accession>A0A1V9Z9S7</accession>
<dbReference type="Gene3D" id="2.120.10.30">
    <property type="entry name" value="TolB, C-terminal domain"/>
    <property type="match status" value="1"/>
</dbReference>
<dbReference type="InterPro" id="IPR011042">
    <property type="entry name" value="6-blade_b-propeller_TolB-like"/>
</dbReference>
<gene>
    <name evidence="3" type="ORF">ACHHYP_01092</name>
</gene>
<keyword evidence="4" id="KW-1185">Reference proteome</keyword>
<protein>
    <submittedName>
        <fullName evidence="3">Acylamino acid-releasing enzyme</fullName>
    </submittedName>
</protein>
<name>A0A1V9Z9S7_ACHHY</name>
<feature type="domain" description="Peptidase S9 prolyl oligopeptidase catalytic" evidence="2">
    <location>
        <begin position="413"/>
        <end position="626"/>
    </location>
</feature>
<dbReference type="Gene3D" id="3.40.50.1820">
    <property type="entry name" value="alpha/beta hydrolase"/>
    <property type="match status" value="1"/>
</dbReference>
<keyword evidence="1" id="KW-0378">Hydrolase</keyword>
<dbReference type="AlphaFoldDB" id="A0A1V9Z9S7"/>
<dbReference type="SUPFAM" id="SSF82171">
    <property type="entry name" value="DPP6 N-terminal domain-like"/>
    <property type="match status" value="1"/>
</dbReference>
<dbReference type="STRING" id="1202772.A0A1V9Z9S7"/>
<dbReference type="PANTHER" id="PTHR42776:SF27">
    <property type="entry name" value="DIPEPTIDYL PEPTIDASE FAMILY MEMBER 6"/>
    <property type="match status" value="1"/>
</dbReference>
<proteinExistence type="predicted"/>
<evidence type="ECO:0000256" key="1">
    <source>
        <dbReference type="ARBA" id="ARBA00022801"/>
    </source>
</evidence>
<dbReference type="EMBL" id="JNBR01000357">
    <property type="protein sequence ID" value="OQR94610.1"/>
    <property type="molecule type" value="Genomic_DNA"/>
</dbReference>
<dbReference type="Proteomes" id="UP000243579">
    <property type="component" value="Unassembled WGS sequence"/>
</dbReference>
<comment type="caution">
    <text evidence="3">The sequence shown here is derived from an EMBL/GenBank/DDBJ whole genome shotgun (WGS) entry which is preliminary data.</text>
</comment>
<dbReference type="Pfam" id="PF00326">
    <property type="entry name" value="Peptidase_S9"/>
    <property type="match status" value="1"/>
</dbReference>